<keyword evidence="2 4" id="KW-0863">Zinc-finger</keyword>
<dbReference type="Gene3D" id="3.30.40.10">
    <property type="entry name" value="Zinc/RING finger domain, C3HC4 (zinc finger)"/>
    <property type="match status" value="1"/>
</dbReference>
<evidence type="ECO:0000259" key="6">
    <source>
        <dbReference type="PROSITE" id="PS50089"/>
    </source>
</evidence>
<evidence type="ECO:0000256" key="1">
    <source>
        <dbReference type="ARBA" id="ARBA00022723"/>
    </source>
</evidence>
<keyword evidence="5" id="KW-0472">Membrane</keyword>
<dbReference type="GO" id="GO:0061630">
    <property type="term" value="F:ubiquitin protein ligase activity"/>
    <property type="evidence" value="ECO:0007669"/>
    <property type="project" value="TreeGrafter"/>
</dbReference>
<dbReference type="PANTHER" id="PTHR45969">
    <property type="entry name" value="RING ZINC FINGER PROTEIN-RELATED"/>
    <property type="match status" value="1"/>
</dbReference>
<keyword evidence="5" id="KW-1133">Transmembrane helix</keyword>
<dbReference type="SUPFAM" id="SSF57850">
    <property type="entry name" value="RING/U-box"/>
    <property type="match status" value="1"/>
</dbReference>
<evidence type="ECO:0000256" key="2">
    <source>
        <dbReference type="ARBA" id="ARBA00022771"/>
    </source>
</evidence>
<evidence type="ECO:0000313" key="8">
    <source>
        <dbReference type="Proteomes" id="UP001237642"/>
    </source>
</evidence>
<dbReference type="EMBL" id="JAUIZM010000006">
    <property type="protein sequence ID" value="KAK1381005.1"/>
    <property type="molecule type" value="Genomic_DNA"/>
</dbReference>
<comment type="caution">
    <text evidence="7">The sequence shown here is derived from an EMBL/GenBank/DDBJ whole genome shotgun (WGS) entry which is preliminary data.</text>
</comment>
<sequence>MAIRKLHSEDNTFMILILFIALLICISHTLNSRFIRIKNLLRYFFKSNTTTTKRYPDGVRQSRYEEEGKKEDEECSVCLYDIKQGDEIMRLPCDHFFHALCLDKWLVSYGHLTCPFCRASLSPSSSSSSGATAVLYSESEIEVLSFNFFSTSSPSRGRNTWGLI</sequence>
<feature type="transmembrane region" description="Helical" evidence="5">
    <location>
        <begin position="12"/>
        <end position="30"/>
    </location>
</feature>
<dbReference type="PANTHER" id="PTHR45969:SF55">
    <property type="entry name" value="OS07G0686300 PROTEIN"/>
    <property type="match status" value="1"/>
</dbReference>
<name>A0AAD8I8Y7_9APIA</name>
<dbReference type="InterPro" id="IPR013083">
    <property type="entry name" value="Znf_RING/FYVE/PHD"/>
</dbReference>
<evidence type="ECO:0000256" key="5">
    <source>
        <dbReference type="SAM" id="Phobius"/>
    </source>
</evidence>
<dbReference type="Proteomes" id="UP001237642">
    <property type="component" value="Unassembled WGS sequence"/>
</dbReference>
<organism evidence="7 8">
    <name type="scientific">Heracleum sosnowskyi</name>
    <dbReference type="NCBI Taxonomy" id="360622"/>
    <lineage>
        <taxon>Eukaryota</taxon>
        <taxon>Viridiplantae</taxon>
        <taxon>Streptophyta</taxon>
        <taxon>Embryophyta</taxon>
        <taxon>Tracheophyta</taxon>
        <taxon>Spermatophyta</taxon>
        <taxon>Magnoliopsida</taxon>
        <taxon>eudicotyledons</taxon>
        <taxon>Gunneridae</taxon>
        <taxon>Pentapetalae</taxon>
        <taxon>asterids</taxon>
        <taxon>campanulids</taxon>
        <taxon>Apiales</taxon>
        <taxon>Apiaceae</taxon>
        <taxon>Apioideae</taxon>
        <taxon>apioid superclade</taxon>
        <taxon>Tordylieae</taxon>
        <taxon>Tordyliinae</taxon>
        <taxon>Heracleum</taxon>
    </lineage>
</organism>
<dbReference type="Pfam" id="PF13639">
    <property type="entry name" value="zf-RING_2"/>
    <property type="match status" value="1"/>
</dbReference>
<feature type="domain" description="RING-type" evidence="6">
    <location>
        <begin position="75"/>
        <end position="118"/>
    </location>
</feature>
<accession>A0AAD8I8Y7</accession>
<reference evidence="7" key="1">
    <citation type="submission" date="2023-02" db="EMBL/GenBank/DDBJ databases">
        <title>Genome of toxic invasive species Heracleum sosnowskyi carries increased number of genes despite the absence of recent whole-genome duplications.</title>
        <authorList>
            <person name="Schelkunov M."/>
            <person name="Shtratnikova V."/>
            <person name="Makarenko M."/>
            <person name="Klepikova A."/>
            <person name="Omelchenko D."/>
            <person name="Novikova G."/>
            <person name="Obukhova E."/>
            <person name="Bogdanov V."/>
            <person name="Penin A."/>
            <person name="Logacheva M."/>
        </authorList>
    </citation>
    <scope>NUCLEOTIDE SEQUENCE</scope>
    <source>
        <strain evidence="7">Hsosn_3</strain>
        <tissue evidence="7">Leaf</tissue>
    </source>
</reference>
<keyword evidence="3" id="KW-0862">Zinc</keyword>
<dbReference type="PROSITE" id="PS50089">
    <property type="entry name" value="ZF_RING_2"/>
    <property type="match status" value="1"/>
</dbReference>
<keyword evidence="5" id="KW-0812">Transmembrane</keyword>
<dbReference type="GO" id="GO:0008270">
    <property type="term" value="F:zinc ion binding"/>
    <property type="evidence" value="ECO:0007669"/>
    <property type="project" value="UniProtKB-KW"/>
</dbReference>
<reference evidence="7" key="2">
    <citation type="submission" date="2023-05" db="EMBL/GenBank/DDBJ databases">
        <authorList>
            <person name="Schelkunov M.I."/>
        </authorList>
    </citation>
    <scope>NUCLEOTIDE SEQUENCE</scope>
    <source>
        <strain evidence="7">Hsosn_3</strain>
        <tissue evidence="7">Leaf</tissue>
    </source>
</reference>
<evidence type="ECO:0000256" key="3">
    <source>
        <dbReference type="ARBA" id="ARBA00022833"/>
    </source>
</evidence>
<evidence type="ECO:0000256" key="4">
    <source>
        <dbReference type="PROSITE-ProRule" id="PRU00175"/>
    </source>
</evidence>
<keyword evidence="1" id="KW-0479">Metal-binding</keyword>
<proteinExistence type="predicted"/>
<dbReference type="SMART" id="SM00184">
    <property type="entry name" value="RING"/>
    <property type="match status" value="1"/>
</dbReference>
<protein>
    <submittedName>
        <fullName evidence="7">RING-type domain-containing protein</fullName>
    </submittedName>
</protein>
<dbReference type="GO" id="GO:0016567">
    <property type="term" value="P:protein ubiquitination"/>
    <property type="evidence" value="ECO:0007669"/>
    <property type="project" value="TreeGrafter"/>
</dbReference>
<evidence type="ECO:0000313" key="7">
    <source>
        <dbReference type="EMBL" id="KAK1381005.1"/>
    </source>
</evidence>
<dbReference type="InterPro" id="IPR001841">
    <property type="entry name" value="Znf_RING"/>
</dbReference>
<dbReference type="AlphaFoldDB" id="A0AAD8I8Y7"/>
<keyword evidence="8" id="KW-1185">Reference proteome</keyword>
<gene>
    <name evidence="7" type="ORF">POM88_027749</name>
</gene>